<proteinExistence type="predicted"/>
<organism evidence="1">
    <name type="scientific">marine sediment metagenome</name>
    <dbReference type="NCBI Taxonomy" id="412755"/>
    <lineage>
        <taxon>unclassified sequences</taxon>
        <taxon>metagenomes</taxon>
        <taxon>ecological metagenomes</taxon>
    </lineage>
</organism>
<gene>
    <name evidence="1" type="ORF">LCGC14_2049430</name>
</gene>
<dbReference type="EMBL" id="LAZR01024190">
    <property type="protein sequence ID" value="KKL75989.1"/>
    <property type="molecule type" value="Genomic_DNA"/>
</dbReference>
<sequence length="41" mass="4825">MRKPTAWDPLYWFGAVTLDRDVRIDDVEQVTQAIKMIRCVS</sequence>
<reference evidence="1" key="1">
    <citation type="journal article" date="2015" name="Nature">
        <title>Complex archaea that bridge the gap between prokaryotes and eukaryotes.</title>
        <authorList>
            <person name="Spang A."/>
            <person name="Saw J.H."/>
            <person name="Jorgensen S.L."/>
            <person name="Zaremba-Niedzwiedzka K."/>
            <person name="Martijn J."/>
            <person name="Lind A.E."/>
            <person name="van Eijk R."/>
            <person name="Schleper C."/>
            <person name="Guy L."/>
            <person name="Ettema T.J."/>
        </authorList>
    </citation>
    <scope>NUCLEOTIDE SEQUENCE</scope>
</reference>
<protein>
    <submittedName>
        <fullName evidence="1">Uncharacterized protein</fullName>
    </submittedName>
</protein>
<feature type="non-terminal residue" evidence="1">
    <location>
        <position position="41"/>
    </location>
</feature>
<name>A0A0F9EPL5_9ZZZZ</name>
<dbReference type="AlphaFoldDB" id="A0A0F9EPL5"/>
<evidence type="ECO:0000313" key="1">
    <source>
        <dbReference type="EMBL" id="KKL75989.1"/>
    </source>
</evidence>
<comment type="caution">
    <text evidence="1">The sequence shown here is derived from an EMBL/GenBank/DDBJ whole genome shotgun (WGS) entry which is preliminary data.</text>
</comment>
<accession>A0A0F9EPL5</accession>